<dbReference type="GeneID" id="110987986"/>
<evidence type="ECO:0000256" key="10">
    <source>
        <dbReference type="PROSITE-ProRule" id="PRU00283"/>
    </source>
</evidence>
<feature type="domain" description="CAP-Gly" evidence="14">
    <location>
        <begin position="2292"/>
        <end position="2334"/>
    </location>
</feature>
<feature type="compositionally biased region" description="Basic and acidic residues" evidence="12">
    <location>
        <begin position="1588"/>
        <end position="1604"/>
    </location>
</feature>
<feature type="region of interest" description="Disordered" evidence="12">
    <location>
        <begin position="902"/>
        <end position="931"/>
    </location>
</feature>
<dbReference type="InterPro" id="IPR022164">
    <property type="entry name" value="Kinesin-like"/>
</dbReference>
<feature type="region of interest" description="Disordered" evidence="12">
    <location>
        <begin position="1609"/>
        <end position="1643"/>
    </location>
</feature>
<dbReference type="Pfam" id="PF16183">
    <property type="entry name" value="Kinesin_assoc"/>
    <property type="match status" value="1"/>
</dbReference>
<feature type="region of interest" description="Disordered" evidence="12">
    <location>
        <begin position="634"/>
        <end position="679"/>
    </location>
</feature>
<evidence type="ECO:0000256" key="11">
    <source>
        <dbReference type="SAM" id="Coils"/>
    </source>
</evidence>
<dbReference type="InterPro" id="IPR032405">
    <property type="entry name" value="Kinesin_assoc"/>
</dbReference>
<feature type="compositionally biased region" description="Basic and acidic residues" evidence="12">
    <location>
        <begin position="1676"/>
        <end position="1687"/>
    </location>
</feature>
<evidence type="ECO:0000256" key="4">
    <source>
        <dbReference type="ARBA" id="ARBA00022701"/>
    </source>
</evidence>
<feature type="region of interest" description="Disordered" evidence="12">
    <location>
        <begin position="2020"/>
        <end position="2061"/>
    </location>
</feature>
<keyword evidence="9" id="KW-0206">Cytoskeleton</keyword>
<dbReference type="SUPFAM" id="SSF52540">
    <property type="entry name" value="P-loop containing nucleoside triphosphate hydrolases"/>
    <property type="match status" value="1"/>
</dbReference>
<dbReference type="GO" id="GO:0005874">
    <property type="term" value="C:microtubule"/>
    <property type="evidence" value="ECO:0007669"/>
    <property type="project" value="UniProtKB-KW"/>
</dbReference>
<dbReference type="InterPro" id="IPR027417">
    <property type="entry name" value="P-loop_NTPase"/>
</dbReference>
<evidence type="ECO:0000256" key="9">
    <source>
        <dbReference type="ARBA" id="ARBA00023212"/>
    </source>
</evidence>
<feature type="compositionally biased region" description="Basic and acidic residues" evidence="12">
    <location>
        <begin position="1695"/>
        <end position="1705"/>
    </location>
</feature>
<dbReference type="InterPro" id="IPR036961">
    <property type="entry name" value="Kinesin_motor_dom_sf"/>
</dbReference>
<feature type="region of interest" description="Disordered" evidence="12">
    <location>
        <begin position="1585"/>
        <end position="1604"/>
    </location>
</feature>
<dbReference type="Gene3D" id="2.60.200.20">
    <property type="match status" value="1"/>
</dbReference>
<feature type="compositionally biased region" description="Polar residues" evidence="12">
    <location>
        <begin position="1814"/>
        <end position="1828"/>
    </location>
</feature>
<feature type="compositionally biased region" description="Low complexity" evidence="12">
    <location>
        <begin position="1802"/>
        <end position="1813"/>
    </location>
</feature>
<feature type="region of interest" description="Disordered" evidence="12">
    <location>
        <begin position="1956"/>
        <end position="2005"/>
    </location>
</feature>
<dbReference type="FunFam" id="2.60.200.20:FF:000002">
    <property type="entry name" value="Kinesin family member 13A"/>
    <property type="match status" value="1"/>
</dbReference>
<dbReference type="InterPro" id="IPR019821">
    <property type="entry name" value="Kinesin_motor_CS"/>
</dbReference>
<dbReference type="Gene3D" id="3.40.850.10">
    <property type="entry name" value="Kinesin motor domain"/>
    <property type="match status" value="1"/>
</dbReference>
<dbReference type="GO" id="GO:0003777">
    <property type="term" value="F:microtubule motor activity"/>
    <property type="evidence" value="ECO:0007669"/>
    <property type="project" value="InterPro"/>
</dbReference>
<feature type="compositionally biased region" description="Basic and acidic residues" evidence="12">
    <location>
        <begin position="2368"/>
        <end position="2391"/>
    </location>
</feature>
<keyword evidence="4" id="KW-0493">Microtubule</keyword>
<feature type="coiled-coil region" evidence="11">
    <location>
        <begin position="380"/>
        <end position="422"/>
    </location>
</feature>
<dbReference type="InterPro" id="IPR036859">
    <property type="entry name" value="CAP-Gly_dom_sf"/>
</dbReference>
<dbReference type="GO" id="GO:0008017">
    <property type="term" value="F:microtubule binding"/>
    <property type="evidence" value="ECO:0007669"/>
    <property type="project" value="InterPro"/>
</dbReference>
<comment type="similarity">
    <text evidence="10">Belongs to the TRAFAC class myosin-kinesin ATPase superfamily. Kinesin family.</text>
</comment>
<evidence type="ECO:0000256" key="1">
    <source>
        <dbReference type="ARBA" id="ARBA00004245"/>
    </source>
</evidence>
<dbReference type="FunFam" id="3.40.850.10:FF:000010">
    <property type="entry name" value="Kinesin family member 13A"/>
    <property type="match status" value="1"/>
</dbReference>
<feature type="compositionally biased region" description="Basic and acidic residues" evidence="12">
    <location>
        <begin position="2212"/>
        <end position="2221"/>
    </location>
</feature>
<sequence length="2406" mass="265989">MAGSSSTMSKVKVAVRVRPVNRREIDLGTKCCVDMDEQQTILLPISSKASDRKSPKTFAFDHCFLSMDEKNPKFAGQEKVFKCLGLDILDNAFEGYNACIFAYGQTGSGKSYTMMGTEDNKGIIPRLCDTLFERIAQNEDDTSLSFKVEVSYMEIYNEKVRDLLDPRGKQNLRVREHKIYGPYVDGLSTLAVSSFENIDALMSEGNKSRTVAATNMNSESSRSHAVFNITVTQTLTDIETDESGIAISMVSGEKVSKISLVDLAGSERVQKTGSTGDRLREGGNINKSLTTLGLVISALADQSVPSKGKKKNTFVPYRDSVLTWLLKECLGGNSKTVMVATISPASDNYEETLSTLRYADRAKRIVNHAVINEDPNARIIRELREEVDSLKKQLKEAVSMKADTLKERLHESEKLMKEMTLSWEEKLLKTEQVHKERQQTLERMGISVQTSGIKVERNRCFLVNLNADPSLNELLVYYLKEHTLVGRVDSDKEQDIQLNGLGIMSQHCIIDVENEMDVYLIPMEGAKCCVNGSTITDRTALRHGDRILLGNYHFFRINCPRPPGVGSSGASTPDAEPQNSNYDFVYAQNEVMMKEMTNDPVQAAMQLLESQHQKDKKGALEKQREKYERELESLRKQLMPQRRGTAAGAGGGERTDTAYYSDQSPGSEASSGDGGPNLKYKEWAEERDELFRQSLARLREEVVKANALVREANFLGEEMGKLTEFRVTLQIPACNLTPNRKRGAIVSEPAIQVKRKDRGTQIWSVEKLENKIIDMREMYNERKEKGLPLKDVGPMRPRKLSFLESQDFLAGILSLQDYFLPKTRHPPGIPPANKSKKEAEDPICEDPFYESQENHSLIGVANIFLEVLFHDVRLDYAVPIISQQGEVAGKLHIEIQRISGSIPATDHSVDSQSESSNESSSGYEGLEDHEPEGGLAVGAPLMCRIKIKEATDLPPSLAHFVFCQYTFWGVDGPTVVPPLINPDLEELPGRPKDGSKGSMRFSHSKEFTVNVSEDFIEHALEGSLAIEVWGHRSSGFNTSSKPGWEIDNLSAKSRSLADRWGELIRKIEMSCEIHELNEQGDYVPVECLHKAEVLTGGIFQLRQGHSRRILIRVKPVQNSGTLPIICEAITSVTVGSICARSKLQKGLDSYQDDDLNRLRTRWSNALKRRHEYLDDQIKRIMDKQGKTQKDYEREASLINQWVSLTEERNAVLVPAPGSGIPGAPANWKPPVGMETHIPVLFLDLQADDMGTSGGLEGMNAAGYNSILPKEHGNKMFNLPIVKYCEKDVCAVASWDSSIHDSPHLNRVTSPNERIYLIVKAVVQLSHPATMELVLRKRICVNIYKKQGITSTIKKKMGRMDSVQSCGVTYEIVSNIPKASEDPEDRESLALMAGSGTEENTTSSDGETYIEKYTRGVSAVESILALDRLRQEVVIKEKLASRGRNLRKTASVPNIPGAMSRSIDTSRSMDALDDDFRLIRSESLRNLSPNPSPGSLGGPIPYLAAKPARPRSLLLTDQNTYIISGSAYQPDVYGVYPYGSSPYSSSPQHHQFVSMSPTHSPGLSPHVYLSSPVGLRPVTYSKGVKSLRPVREEQSRELDAASKRKPDLVDSLCYHGNSTQLHSKSSSQQQPHQHHSLPLLLPSDHRDMAEVGDAIFRMSFEDSSEISNPRTFTIGDEPVRVSRQDSRNSDGSSSRLRLDGSSREQTKSYQTSTPQKMFKRSDIFSPRADDPLDFLIDFGKAVDSSSQDLEVIVAETTKDSESLSALKSKQADSQSEALPVFDPLGVVRLDSLEDHPTLCRKISSSSVSGDPLSSTCSAKSSIQGHQSLQDSEDNSKNQKEDSVFINLNVGGSAEPELHSRPPDGSAANFDKAVPLLQPTPAYSRAIFQPYRTEASECLQGAKLNSESKSFKRTVSEDLEMSLFSPQEQELHKSLHSLFQHDLENFDNEWAVFEELEAPRKENGSPSSSEKNPRVSNFTENSSNLCVNETPKNQDGSAEYLESEPNSEDGILAQKVVKKKSGRNAANQALEVSVTPDEISSSIQTKNHTSSRQPGDSGTKFQRHLSSPKACWVHPLLSPSDQMLLDKTDILAKTRESGRLETQVVEPKDLITGSTLDRSSASQSLASGQVIEAVKVQFEVKLQEVTSTKPIPIHHQSVRKQDCPESAALTALDRPPELLLQDTDNNNMMLSWDGLQSSQDTPAASQELLPSPDPVRESSHSQDEDTLSQLSLTDSDCLTGTSASDLDDTFSYGSYDSRQEGSYKSMGNETPSWLSIGGRVDVGGTRSGVVKFAGNTAFRPGIWIGVALDSAVGKHNGCVQGVRYFTCRPKHGIFVRPDRLSPSVAHSASSPAITTVAPVDRTQPPSKRKVSIEKKTNTTKGRVGERGAGDARHQGSRRAPNGNKVVKS</sequence>
<evidence type="ECO:0000256" key="6">
    <source>
        <dbReference type="ARBA" id="ARBA00022840"/>
    </source>
</evidence>
<keyword evidence="15" id="KW-1185">Reference proteome</keyword>
<dbReference type="PROSITE" id="PS00845">
    <property type="entry name" value="CAP_GLY_1"/>
    <property type="match status" value="1"/>
</dbReference>
<dbReference type="SUPFAM" id="SSF49879">
    <property type="entry name" value="SMAD/FHA domain"/>
    <property type="match status" value="1"/>
</dbReference>
<feature type="compositionally biased region" description="Low complexity" evidence="12">
    <location>
        <begin position="1619"/>
        <end position="1641"/>
    </location>
</feature>
<dbReference type="InterPro" id="IPR001752">
    <property type="entry name" value="Kinesin_motor_dom"/>
</dbReference>
<feature type="compositionally biased region" description="Polar residues" evidence="12">
    <location>
        <begin position="2187"/>
        <end position="2202"/>
    </location>
</feature>
<dbReference type="PROSITE" id="PS50245">
    <property type="entry name" value="CAP_GLY_2"/>
    <property type="match status" value="1"/>
</dbReference>
<name>A0A8B7ZPQ5_ACAPL</name>
<keyword evidence="3" id="KW-0597">Phosphoprotein</keyword>
<feature type="binding site" evidence="10">
    <location>
        <begin position="104"/>
        <end position="111"/>
    </location>
    <ligand>
        <name>ATP</name>
        <dbReference type="ChEBI" id="CHEBI:30616"/>
    </ligand>
</feature>
<dbReference type="InterPro" id="IPR022140">
    <property type="entry name" value="Kinesin-like_KIF1-typ"/>
</dbReference>
<dbReference type="KEGG" id="aplc:110987986"/>
<dbReference type="Proteomes" id="UP000694845">
    <property type="component" value="Unplaced"/>
</dbReference>
<dbReference type="CDD" id="cd22706">
    <property type="entry name" value="FHA_KIF13"/>
    <property type="match status" value="1"/>
</dbReference>
<feature type="region of interest" description="Disordered" evidence="12">
    <location>
        <begin position="2339"/>
        <end position="2406"/>
    </location>
</feature>
<organism evidence="15 16">
    <name type="scientific">Acanthaster planci</name>
    <name type="common">Crown-of-thorns starfish</name>
    <dbReference type="NCBI Taxonomy" id="133434"/>
    <lineage>
        <taxon>Eukaryota</taxon>
        <taxon>Metazoa</taxon>
        <taxon>Echinodermata</taxon>
        <taxon>Eleutherozoa</taxon>
        <taxon>Asterozoa</taxon>
        <taxon>Asteroidea</taxon>
        <taxon>Valvatacea</taxon>
        <taxon>Valvatida</taxon>
        <taxon>Acanthasteridae</taxon>
        <taxon>Acanthaster</taxon>
    </lineage>
</organism>
<keyword evidence="6 10" id="KW-0067">ATP-binding</keyword>
<evidence type="ECO:0000256" key="8">
    <source>
        <dbReference type="ARBA" id="ARBA00023175"/>
    </source>
</evidence>
<dbReference type="GO" id="GO:0007018">
    <property type="term" value="P:microtubule-based movement"/>
    <property type="evidence" value="ECO:0007669"/>
    <property type="project" value="InterPro"/>
</dbReference>
<dbReference type="PROSITE" id="PS50067">
    <property type="entry name" value="KINESIN_MOTOR_2"/>
    <property type="match status" value="1"/>
</dbReference>
<dbReference type="SUPFAM" id="SSF74924">
    <property type="entry name" value="Cap-Gly domain"/>
    <property type="match status" value="1"/>
</dbReference>
<protein>
    <submittedName>
        <fullName evidence="16">Kinesin-like protein KIF13A isoform X1</fullName>
    </submittedName>
</protein>
<evidence type="ECO:0000313" key="15">
    <source>
        <dbReference type="Proteomes" id="UP000694845"/>
    </source>
</evidence>
<dbReference type="CDD" id="cd01365">
    <property type="entry name" value="KISc_KIF1A_KIF1B"/>
    <property type="match status" value="1"/>
</dbReference>
<dbReference type="GO" id="GO:0005737">
    <property type="term" value="C:cytoplasm"/>
    <property type="evidence" value="ECO:0007669"/>
    <property type="project" value="UniProtKB-ARBA"/>
</dbReference>
<dbReference type="Pfam" id="PF12423">
    <property type="entry name" value="KIF1B"/>
    <property type="match status" value="1"/>
</dbReference>
<evidence type="ECO:0000256" key="3">
    <source>
        <dbReference type="ARBA" id="ARBA00022553"/>
    </source>
</evidence>
<dbReference type="Gene3D" id="6.10.250.2520">
    <property type="match status" value="1"/>
</dbReference>
<dbReference type="InterPro" id="IPR000253">
    <property type="entry name" value="FHA_dom"/>
</dbReference>
<feature type="compositionally biased region" description="Polar residues" evidence="12">
    <location>
        <begin position="2036"/>
        <end position="2058"/>
    </location>
</feature>
<dbReference type="Pfam" id="PF01302">
    <property type="entry name" value="CAP_GLY"/>
    <property type="match status" value="1"/>
</dbReference>
<dbReference type="OrthoDB" id="3176171at2759"/>
<dbReference type="Pfam" id="PF00225">
    <property type="entry name" value="Kinesin"/>
    <property type="match status" value="1"/>
</dbReference>
<evidence type="ECO:0000313" key="16">
    <source>
        <dbReference type="RefSeq" id="XP_022106890.1"/>
    </source>
</evidence>
<keyword evidence="2" id="KW-0963">Cytoplasm</keyword>
<dbReference type="Gene3D" id="2.30.30.190">
    <property type="entry name" value="CAP Gly-rich-like domain"/>
    <property type="match status" value="1"/>
</dbReference>
<dbReference type="InterPro" id="IPR008984">
    <property type="entry name" value="SMAD_FHA_dom_sf"/>
</dbReference>
<evidence type="ECO:0000256" key="7">
    <source>
        <dbReference type="ARBA" id="ARBA00023054"/>
    </source>
</evidence>
<evidence type="ECO:0000256" key="2">
    <source>
        <dbReference type="ARBA" id="ARBA00022490"/>
    </source>
</evidence>
<proteinExistence type="inferred from homology"/>
<dbReference type="Pfam" id="PF00498">
    <property type="entry name" value="FHA"/>
    <property type="match status" value="1"/>
</dbReference>
<feature type="compositionally biased region" description="Low complexity" evidence="12">
    <location>
        <begin position="2339"/>
        <end position="2350"/>
    </location>
</feature>
<dbReference type="SMART" id="SM00129">
    <property type="entry name" value="KISc"/>
    <property type="match status" value="1"/>
</dbReference>
<feature type="region of interest" description="Disordered" evidence="12">
    <location>
        <begin position="1801"/>
        <end position="1837"/>
    </location>
</feature>
<evidence type="ECO:0000259" key="14">
    <source>
        <dbReference type="PROSITE" id="PS50245"/>
    </source>
</evidence>
<keyword evidence="8 10" id="KW-0505">Motor protein</keyword>
<feature type="compositionally biased region" description="Low complexity" evidence="12">
    <location>
        <begin position="910"/>
        <end position="921"/>
    </location>
</feature>
<dbReference type="GO" id="GO:0008104">
    <property type="term" value="P:intracellular protein localization"/>
    <property type="evidence" value="ECO:0007669"/>
    <property type="project" value="UniProtKB-ARBA"/>
</dbReference>
<evidence type="ECO:0000256" key="5">
    <source>
        <dbReference type="ARBA" id="ARBA00022741"/>
    </source>
</evidence>
<evidence type="ECO:0000259" key="13">
    <source>
        <dbReference type="PROSITE" id="PS50067"/>
    </source>
</evidence>
<comment type="subcellular location">
    <subcellularLocation>
        <location evidence="1">Cytoplasm</location>
        <location evidence="1">Cytoskeleton</location>
    </subcellularLocation>
</comment>
<dbReference type="GO" id="GO:0005524">
    <property type="term" value="F:ATP binding"/>
    <property type="evidence" value="ECO:0007669"/>
    <property type="project" value="UniProtKB-UniRule"/>
</dbReference>
<keyword evidence="7 11" id="KW-0175">Coiled coil</keyword>
<feature type="compositionally biased region" description="Polar residues" evidence="12">
    <location>
        <begin position="1962"/>
        <end position="1994"/>
    </location>
</feature>
<dbReference type="SMART" id="SM01052">
    <property type="entry name" value="CAP_GLY"/>
    <property type="match status" value="1"/>
</dbReference>
<keyword evidence="5 10" id="KW-0547">Nucleotide-binding</keyword>
<reference evidence="16" key="1">
    <citation type="submission" date="2025-08" db="UniProtKB">
        <authorList>
            <consortium name="RefSeq"/>
        </authorList>
    </citation>
    <scope>IDENTIFICATION</scope>
</reference>
<feature type="domain" description="Kinesin motor" evidence="13">
    <location>
        <begin position="10"/>
        <end position="365"/>
    </location>
</feature>
<dbReference type="Pfam" id="PF12473">
    <property type="entry name" value="DUF3694"/>
    <property type="match status" value="2"/>
</dbReference>
<feature type="region of interest" description="Disordered" evidence="12">
    <location>
        <begin position="1666"/>
        <end position="1720"/>
    </location>
</feature>
<dbReference type="RefSeq" id="XP_022106890.1">
    <property type="nucleotide sequence ID" value="XM_022251198.1"/>
</dbReference>
<dbReference type="SMART" id="SM00240">
    <property type="entry name" value="FHA"/>
    <property type="match status" value="1"/>
</dbReference>
<gene>
    <name evidence="16" type="primary">LOC110987986</name>
</gene>
<feature type="region of interest" description="Disordered" evidence="12">
    <location>
        <begin position="2187"/>
        <end position="2231"/>
    </location>
</feature>
<dbReference type="InterPro" id="IPR000938">
    <property type="entry name" value="CAP-Gly_domain"/>
</dbReference>
<accession>A0A8B7ZPQ5</accession>
<dbReference type="PRINTS" id="PR00380">
    <property type="entry name" value="KINESINHEAVY"/>
</dbReference>
<dbReference type="PANTHER" id="PTHR47117">
    <property type="entry name" value="STAR-RELATED LIPID TRANSFER PROTEIN 9"/>
    <property type="match status" value="1"/>
</dbReference>
<dbReference type="PROSITE" id="PS00411">
    <property type="entry name" value="KINESIN_MOTOR_1"/>
    <property type="match status" value="1"/>
</dbReference>
<feature type="compositionally biased region" description="Polar residues" evidence="12">
    <location>
        <begin position="660"/>
        <end position="670"/>
    </location>
</feature>
<evidence type="ECO:0000256" key="12">
    <source>
        <dbReference type="SAM" id="MobiDB-lite"/>
    </source>
</evidence>